<reference evidence="8 9" key="1">
    <citation type="submission" date="2017-09" db="EMBL/GenBank/DDBJ databases">
        <title>Depth-based differentiation of microbial function through sediment-hosted aquifers and enrichment of novel symbionts in the deep terrestrial subsurface.</title>
        <authorList>
            <person name="Probst A.J."/>
            <person name="Ladd B."/>
            <person name="Jarett J.K."/>
            <person name="Geller-Mcgrath D.E."/>
            <person name="Sieber C.M."/>
            <person name="Emerson J.B."/>
            <person name="Anantharaman K."/>
            <person name="Thomas B.C."/>
            <person name="Malmstrom R."/>
            <person name="Stieglmeier M."/>
            <person name="Klingl A."/>
            <person name="Woyke T."/>
            <person name="Ryan C.M."/>
            <person name="Banfield J.F."/>
        </authorList>
    </citation>
    <scope>NUCLEOTIDE SEQUENCE [LARGE SCALE GENOMIC DNA]</scope>
    <source>
        <strain evidence="8">CG07_land_8_20_14_0_80_42_15</strain>
    </source>
</reference>
<sequence>MSVMKKRTISVFLYTILLSVIIFHQTAIHAEQDSAISIEKIVEETLKSNPELLAARRSYEAANARIPQAASLNDPVLEFEYDKITADRMLSGNPMKTFSISQEIPFPTKLYLRAKIAAKLAKMSYENYNTKEKDIISQAKSAYAELFLIYKTIDINKESKSILDQFAASATNRYSTGMGAEGDVLKAQVEVAKTDNELITLEQKRLTAQAKLDVLMNKDPENEIGIPAAEAPVASILPLKEFYVIAKENNPELKTYRYAIDRGQAAYDLSINEFAPDFMVKFRQMADDGDFKSGSWAGMLGVTVPLWFFEKQAFGVKEMKSELEMLKAEYDAKEKNILLDIRDAYARIEANKKMIELYETAFIPQADEALKASIKGYESGKTDLFIFLDSQRTLIEFKLDHYKVILELRLALADLEKAIGVSLNEVLNRGGYGKK</sequence>
<keyword evidence="7" id="KW-0998">Cell outer membrane</keyword>
<comment type="similarity">
    <text evidence="2">Belongs to the outer membrane factor (OMF) (TC 1.B.17) family.</text>
</comment>
<dbReference type="AlphaFoldDB" id="A0A2J0KZZ7"/>
<proteinExistence type="inferred from homology"/>
<dbReference type="EMBL" id="PEWV01000060">
    <property type="protein sequence ID" value="PIU41383.1"/>
    <property type="molecule type" value="Genomic_DNA"/>
</dbReference>
<organism evidence="8 9">
    <name type="scientific">Candidatus Aquitaenariimonas noxiae</name>
    <dbReference type="NCBI Taxonomy" id="1974741"/>
    <lineage>
        <taxon>Bacteria</taxon>
        <taxon>Pseudomonadati</taxon>
        <taxon>Candidatus Omnitrophota</taxon>
        <taxon>Candidatus Aquitaenariimonas</taxon>
    </lineage>
</organism>
<comment type="caution">
    <text evidence="8">The sequence shown here is derived from an EMBL/GenBank/DDBJ whole genome shotgun (WGS) entry which is preliminary data.</text>
</comment>
<dbReference type="Proteomes" id="UP000230052">
    <property type="component" value="Unassembled WGS sequence"/>
</dbReference>
<evidence type="ECO:0000313" key="8">
    <source>
        <dbReference type="EMBL" id="PIU41383.1"/>
    </source>
</evidence>
<dbReference type="GO" id="GO:1990281">
    <property type="term" value="C:efflux pump complex"/>
    <property type="evidence" value="ECO:0007669"/>
    <property type="project" value="TreeGrafter"/>
</dbReference>
<dbReference type="Pfam" id="PF02321">
    <property type="entry name" value="OEP"/>
    <property type="match status" value="2"/>
</dbReference>
<evidence type="ECO:0000256" key="1">
    <source>
        <dbReference type="ARBA" id="ARBA00004442"/>
    </source>
</evidence>
<dbReference type="GO" id="GO:0015562">
    <property type="term" value="F:efflux transmembrane transporter activity"/>
    <property type="evidence" value="ECO:0007669"/>
    <property type="project" value="InterPro"/>
</dbReference>
<gene>
    <name evidence="8" type="ORF">COS99_05845</name>
</gene>
<keyword evidence="6" id="KW-0472">Membrane</keyword>
<comment type="subcellular location">
    <subcellularLocation>
        <location evidence="1">Cell outer membrane</location>
    </subcellularLocation>
</comment>
<dbReference type="PANTHER" id="PTHR30026:SF20">
    <property type="entry name" value="OUTER MEMBRANE PROTEIN TOLC"/>
    <property type="match status" value="1"/>
</dbReference>
<dbReference type="Gene3D" id="1.20.1600.10">
    <property type="entry name" value="Outer membrane efflux proteins (OEP)"/>
    <property type="match status" value="1"/>
</dbReference>
<keyword evidence="3" id="KW-0813">Transport</keyword>
<evidence type="ECO:0000256" key="7">
    <source>
        <dbReference type="ARBA" id="ARBA00023237"/>
    </source>
</evidence>
<dbReference type="SUPFAM" id="SSF56954">
    <property type="entry name" value="Outer membrane efflux proteins (OEP)"/>
    <property type="match status" value="1"/>
</dbReference>
<keyword evidence="5" id="KW-0812">Transmembrane</keyword>
<evidence type="ECO:0000256" key="5">
    <source>
        <dbReference type="ARBA" id="ARBA00022692"/>
    </source>
</evidence>
<evidence type="ECO:0000313" key="9">
    <source>
        <dbReference type="Proteomes" id="UP000230052"/>
    </source>
</evidence>
<dbReference type="GO" id="GO:0009279">
    <property type="term" value="C:cell outer membrane"/>
    <property type="evidence" value="ECO:0007669"/>
    <property type="project" value="UniProtKB-SubCell"/>
</dbReference>
<dbReference type="InterPro" id="IPR051906">
    <property type="entry name" value="TolC-like"/>
</dbReference>
<accession>A0A2J0KZZ7</accession>
<evidence type="ECO:0000256" key="6">
    <source>
        <dbReference type="ARBA" id="ARBA00023136"/>
    </source>
</evidence>
<evidence type="ECO:0008006" key="10">
    <source>
        <dbReference type="Google" id="ProtNLM"/>
    </source>
</evidence>
<dbReference type="PANTHER" id="PTHR30026">
    <property type="entry name" value="OUTER MEMBRANE PROTEIN TOLC"/>
    <property type="match status" value="1"/>
</dbReference>
<keyword evidence="4" id="KW-1134">Transmembrane beta strand</keyword>
<evidence type="ECO:0000256" key="2">
    <source>
        <dbReference type="ARBA" id="ARBA00007613"/>
    </source>
</evidence>
<dbReference type="InterPro" id="IPR003423">
    <property type="entry name" value="OMP_efflux"/>
</dbReference>
<evidence type="ECO:0000256" key="3">
    <source>
        <dbReference type="ARBA" id="ARBA00022448"/>
    </source>
</evidence>
<protein>
    <recommendedName>
        <fullName evidence="10">TolC family protein</fullName>
    </recommendedName>
</protein>
<name>A0A2J0KZZ7_9BACT</name>
<dbReference type="GO" id="GO:0015288">
    <property type="term" value="F:porin activity"/>
    <property type="evidence" value="ECO:0007669"/>
    <property type="project" value="TreeGrafter"/>
</dbReference>
<evidence type="ECO:0000256" key="4">
    <source>
        <dbReference type="ARBA" id="ARBA00022452"/>
    </source>
</evidence>